<evidence type="ECO:0000313" key="3">
    <source>
        <dbReference type="EMBL" id="QDU57300.1"/>
    </source>
</evidence>
<proteinExistence type="predicted"/>
<dbReference type="EMBL" id="CP036278">
    <property type="protein sequence ID" value="QDU57300.1"/>
    <property type="molecule type" value="Genomic_DNA"/>
</dbReference>
<evidence type="ECO:0000313" key="4">
    <source>
        <dbReference type="Proteomes" id="UP000315750"/>
    </source>
</evidence>
<dbReference type="InterPro" id="IPR029024">
    <property type="entry name" value="TerB-like"/>
</dbReference>
<evidence type="ECO:0000259" key="2">
    <source>
        <dbReference type="Pfam" id="PF17032"/>
    </source>
</evidence>
<accession>A0A518ARF0</accession>
<organism evidence="3 4">
    <name type="scientific">Aeoliella mucimassa</name>
    <dbReference type="NCBI Taxonomy" id="2527972"/>
    <lineage>
        <taxon>Bacteria</taxon>
        <taxon>Pseudomonadati</taxon>
        <taxon>Planctomycetota</taxon>
        <taxon>Planctomycetia</taxon>
        <taxon>Pirellulales</taxon>
        <taxon>Lacipirellulaceae</taxon>
        <taxon>Aeoliella</taxon>
    </lineage>
</organism>
<dbReference type="Pfam" id="PF05099">
    <property type="entry name" value="TerB"/>
    <property type="match status" value="1"/>
</dbReference>
<gene>
    <name evidence="3" type="ORF">Pan181_35150</name>
</gene>
<reference evidence="3 4" key="1">
    <citation type="submission" date="2019-02" db="EMBL/GenBank/DDBJ databases">
        <title>Deep-cultivation of Planctomycetes and their phenomic and genomic characterization uncovers novel biology.</title>
        <authorList>
            <person name="Wiegand S."/>
            <person name="Jogler M."/>
            <person name="Boedeker C."/>
            <person name="Pinto D."/>
            <person name="Vollmers J."/>
            <person name="Rivas-Marin E."/>
            <person name="Kohn T."/>
            <person name="Peeters S.H."/>
            <person name="Heuer A."/>
            <person name="Rast P."/>
            <person name="Oberbeckmann S."/>
            <person name="Bunk B."/>
            <person name="Jeske O."/>
            <person name="Meyerdierks A."/>
            <person name="Storesund J.E."/>
            <person name="Kallscheuer N."/>
            <person name="Luecker S."/>
            <person name="Lage O.M."/>
            <person name="Pohl T."/>
            <person name="Merkel B.J."/>
            <person name="Hornburger P."/>
            <person name="Mueller R.-W."/>
            <person name="Bruemmer F."/>
            <person name="Labrenz M."/>
            <person name="Spormann A.M."/>
            <person name="Op den Camp H."/>
            <person name="Overmann J."/>
            <person name="Amann R."/>
            <person name="Jetten M.S.M."/>
            <person name="Mascher T."/>
            <person name="Medema M.H."/>
            <person name="Devos D.P."/>
            <person name="Kaster A.-K."/>
            <person name="Ovreas L."/>
            <person name="Rohde M."/>
            <person name="Galperin M.Y."/>
            <person name="Jogler C."/>
        </authorList>
    </citation>
    <scope>NUCLEOTIDE SEQUENCE [LARGE SCALE GENOMIC DNA]</scope>
    <source>
        <strain evidence="3 4">Pan181</strain>
    </source>
</reference>
<name>A0A518ARF0_9BACT</name>
<dbReference type="Pfam" id="PF17032">
    <property type="entry name" value="Zn_ribbon_15"/>
    <property type="match status" value="1"/>
</dbReference>
<feature type="domain" description="Co-chaperone DjlA N-terminal" evidence="1">
    <location>
        <begin position="87"/>
        <end position="194"/>
    </location>
</feature>
<dbReference type="InterPro" id="IPR007791">
    <property type="entry name" value="DjlA_N"/>
</dbReference>
<sequence length="203" mass="22632">MIIFGTRGLNSKVESGHFHCPRCGRDKPFDIIRVRRFFTLYFIPLIPMGEAGRYLECKNCSGTFDEGARYLDPEVENEKFHAAFMQAMFRSMIVIALADGPANMQELDTIADIMTNMSGKAFETDDIRDMVQKCVGDSLDNTLHPVADGLSDDGRGMVIHGLHQVAAADGRLLDEEIKMLYSAGNILGFRKKAIKKFLSSVES</sequence>
<dbReference type="SUPFAM" id="SSF158682">
    <property type="entry name" value="TerB-like"/>
    <property type="match status" value="1"/>
</dbReference>
<dbReference type="KEGG" id="amuc:Pan181_35150"/>
<dbReference type="Proteomes" id="UP000315750">
    <property type="component" value="Chromosome"/>
</dbReference>
<keyword evidence="4" id="KW-1185">Reference proteome</keyword>
<feature type="domain" description="Zinc-ribbon 15" evidence="2">
    <location>
        <begin position="19"/>
        <end position="66"/>
    </location>
</feature>
<protein>
    <submittedName>
        <fullName evidence="3">Dna-J like membrane chaperone protein</fullName>
    </submittedName>
</protein>
<dbReference type="RefSeq" id="WP_197528437.1">
    <property type="nucleotide sequence ID" value="NZ_CP036278.1"/>
</dbReference>
<evidence type="ECO:0000259" key="1">
    <source>
        <dbReference type="Pfam" id="PF05099"/>
    </source>
</evidence>
<dbReference type="AlphaFoldDB" id="A0A518ARF0"/>
<dbReference type="Gene3D" id="1.10.3680.10">
    <property type="entry name" value="TerB-like"/>
    <property type="match status" value="1"/>
</dbReference>
<dbReference type="InterPro" id="IPR031493">
    <property type="entry name" value="Zinc_ribbon_15"/>
</dbReference>
<dbReference type="CDD" id="cd07177">
    <property type="entry name" value="terB_like"/>
    <property type="match status" value="1"/>
</dbReference>